<evidence type="ECO:0000256" key="2">
    <source>
        <dbReference type="ARBA" id="ARBA00023015"/>
    </source>
</evidence>
<dbReference type="Proteomes" id="UP000186313">
    <property type="component" value="Unassembled WGS sequence"/>
</dbReference>
<organism evidence="7 9">
    <name type="scientific">Vibrio panuliri</name>
    <dbReference type="NCBI Taxonomy" id="1381081"/>
    <lineage>
        <taxon>Bacteria</taxon>
        <taxon>Pseudomonadati</taxon>
        <taxon>Pseudomonadota</taxon>
        <taxon>Gammaproteobacteria</taxon>
        <taxon>Vibrionales</taxon>
        <taxon>Vibrionaceae</taxon>
        <taxon>Vibrio</taxon>
    </lineage>
</organism>
<dbReference type="Pfam" id="PF00126">
    <property type="entry name" value="HTH_1"/>
    <property type="match status" value="1"/>
</dbReference>
<keyword evidence="8" id="KW-1185">Reference proteome</keyword>
<dbReference type="PRINTS" id="PR00039">
    <property type="entry name" value="HTHLYSR"/>
</dbReference>
<dbReference type="RefSeq" id="WP_075708738.1">
    <property type="nucleotide sequence ID" value="NZ_AP019655.1"/>
</dbReference>
<keyword evidence="3" id="KW-0238">DNA-binding</keyword>
<evidence type="ECO:0000256" key="1">
    <source>
        <dbReference type="ARBA" id="ARBA00009437"/>
    </source>
</evidence>
<evidence type="ECO:0000256" key="4">
    <source>
        <dbReference type="ARBA" id="ARBA00023163"/>
    </source>
</evidence>
<name>A0A1Q9HHP7_9VIBR</name>
<comment type="caution">
    <text evidence="7">The sequence shown here is derived from an EMBL/GenBank/DDBJ whole genome shotgun (WGS) entry which is preliminary data.</text>
</comment>
<dbReference type="GO" id="GO:0000976">
    <property type="term" value="F:transcription cis-regulatory region binding"/>
    <property type="evidence" value="ECO:0007669"/>
    <property type="project" value="TreeGrafter"/>
</dbReference>
<dbReference type="EMBL" id="MJMH01000198">
    <property type="protein sequence ID" value="OLQ87491.1"/>
    <property type="molecule type" value="Genomic_DNA"/>
</dbReference>
<dbReference type="STRING" id="1381081.BIY22_19355"/>
<evidence type="ECO:0000313" key="6">
    <source>
        <dbReference type="EMBL" id="OLQ87491.1"/>
    </source>
</evidence>
<dbReference type="InterPro" id="IPR036390">
    <property type="entry name" value="WH_DNA-bd_sf"/>
</dbReference>
<evidence type="ECO:0000313" key="7">
    <source>
        <dbReference type="EMBL" id="OLQ89675.1"/>
    </source>
</evidence>
<feature type="domain" description="HTH lysR-type" evidence="5">
    <location>
        <begin position="2"/>
        <end position="59"/>
    </location>
</feature>
<dbReference type="PANTHER" id="PTHR30126:SF91">
    <property type="entry name" value="LYSR FAMILY TRANSCRIPTIONAL REGULATOR"/>
    <property type="match status" value="1"/>
</dbReference>
<dbReference type="PANTHER" id="PTHR30126">
    <property type="entry name" value="HTH-TYPE TRANSCRIPTIONAL REGULATOR"/>
    <property type="match status" value="1"/>
</dbReference>
<proteinExistence type="inferred from homology"/>
<dbReference type="Gene3D" id="1.10.10.10">
    <property type="entry name" value="Winged helix-like DNA-binding domain superfamily/Winged helix DNA-binding domain"/>
    <property type="match status" value="1"/>
</dbReference>
<dbReference type="CDD" id="cd05466">
    <property type="entry name" value="PBP2_LTTR_substrate"/>
    <property type="match status" value="1"/>
</dbReference>
<dbReference type="OrthoDB" id="196624at2"/>
<dbReference type="GO" id="GO:0003700">
    <property type="term" value="F:DNA-binding transcription factor activity"/>
    <property type="evidence" value="ECO:0007669"/>
    <property type="project" value="InterPro"/>
</dbReference>
<dbReference type="AlphaFoldDB" id="A0A1Q9HHP7"/>
<keyword evidence="2" id="KW-0805">Transcription regulation</keyword>
<accession>A0A1Q9HHP7</accession>
<evidence type="ECO:0000256" key="3">
    <source>
        <dbReference type="ARBA" id="ARBA00023125"/>
    </source>
</evidence>
<dbReference type="SUPFAM" id="SSF53850">
    <property type="entry name" value="Periplasmic binding protein-like II"/>
    <property type="match status" value="1"/>
</dbReference>
<protein>
    <submittedName>
        <fullName evidence="7">LysR family transcriptional regulator</fullName>
    </submittedName>
</protein>
<dbReference type="EMBL" id="MJMJ01000013">
    <property type="protein sequence ID" value="OLQ89675.1"/>
    <property type="molecule type" value="Genomic_DNA"/>
</dbReference>
<gene>
    <name evidence="6" type="ORF">BIY20_13620</name>
    <name evidence="7" type="ORF">BIY22_19355</name>
</gene>
<dbReference type="InterPro" id="IPR036388">
    <property type="entry name" value="WH-like_DNA-bd_sf"/>
</dbReference>
<dbReference type="PROSITE" id="PS50931">
    <property type="entry name" value="HTH_LYSR"/>
    <property type="match status" value="1"/>
</dbReference>
<dbReference type="InterPro" id="IPR005119">
    <property type="entry name" value="LysR_subst-bd"/>
</dbReference>
<dbReference type="SUPFAM" id="SSF46785">
    <property type="entry name" value="Winged helix' DNA-binding domain"/>
    <property type="match status" value="1"/>
</dbReference>
<evidence type="ECO:0000259" key="5">
    <source>
        <dbReference type="PROSITE" id="PS50931"/>
    </source>
</evidence>
<dbReference type="Gene3D" id="3.40.190.290">
    <property type="match status" value="1"/>
</dbReference>
<evidence type="ECO:0000313" key="9">
    <source>
        <dbReference type="Proteomes" id="UP000186313"/>
    </source>
</evidence>
<dbReference type="Pfam" id="PF03466">
    <property type="entry name" value="LysR_substrate"/>
    <property type="match status" value="1"/>
</dbReference>
<sequence length="296" mass="33304">MFNLEQTLAFVTTVEEGSFSAAARKLQKSQSSVSIGVSNLEDELDIELFDRNTRKPTLTEAGNRLYHQAKLLLRQADKMNSYALAINNEVESKVVIGTDPAAPLSCLDSILLKIDREFPNTEVEIRLLNHLSLQQALLDHTVDLGIHFGADAYPQYLNFASIHQYKWLCVCSPDYSLASLDIISNEELLAARQIICESMLHHPVLSKTSIFSQDTWQADNLTQCSHLIELGLGWGILPSDWCAERFELGSLITIEPEFNQTQMHSALDFVWASNRNIGKVCRTIIEHFTVQKSSHI</sequence>
<dbReference type="InterPro" id="IPR000847">
    <property type="entry name" value="LysR_HTH_N"/>
</dbReference>
<dbReference type="FunFam" id="1.10.10.10:FF:000001">
    <property type="entry name" value="LysR family transcriptional regulator"/>
    <property type="match status" value="1"/>
</dbReference>
<comment type="similarity">
    <text evidence="1">Belongs to the LysR transcriptional regulatory family.</text>
</comment>
<evidence type="ECO:0000313" key="8">
    <source>
        <dbReference type="Proteomes" id="UP000186039"/>
    </source>
</evidence>
<dbReference type="Proteomes" id="UP000186039">
    <property type="component" value="Unassembled WGS sequence"/>
</dbReference>
<keyword evidence="4" id="KW-0804">Transcription</keyword>
<reference evidence="8 9" key="1">
    <citation type="submission" date="2016-09" db="EMBL/GenBank/DDBJ databases">
        <title>Genomic Taxonomy of the Vibrionaceae.</title>
        <authorList>
            <person name="Gonzalez-Castillo A."/>
            <person name="Gomez-Gil B."/>
            <person name="Enciso-Ibarra K."/>
        </authorList>
    </citation>
    <scope>NUCLEOTIDE SEQUENCE [LARGE SCALE GENOMIC DNA]</scope>
    <source>
        <strain evidence="6 8">CAIM 1902</strain>
        <strain evidence="7 9">CAIM 703</strain>
    </source>
</reference>